<dbReference type="EMBL" id="CP028901">
    <property type="protein sequence ID" value="AWB33382.1"/>
    <property type="molecule type" value="Genomic_DNA"/>
</dbReference>
<dbReference type="KEGG" id="boz:DBV39_06320"/>
<protein>
    <submittedName>
        <fullName evidence="1">Uncharacterized protein</fullName>
    </submittedName>
</protein>
<reference evidence="1 2" key="1">
    <citation type="submission" date="2018-04" db="EMBL/GenBank/DDBJ databases">
        <title>Bordetella sp. HZ20 isolated from seawater.</title>
        <authorList>
            <person name="Sun C."/>
        </authorList>
    </citation>
    <scope>NUCLEOTIDE SEQUENCE [LARGE SCALE GENOMIC DNA]</scope>
    <source>
        <strain evidence="1 2">HZ20</strain>
    </source>
</reference>
<dbReference type="Proteomes" id="UP000244571">
    <property type="component" value="Chromosome"/>
</dbReference>
<name>A0A2R4XHT2_9BURK</name>
<evidence type="ECO:0000313" key="2">
    <source>
        <dbReference type="Proteomes" id="UP000244571"/>
    </source>
</evidence>
<evidence type="ECO:0000313" key="1">
    <source>
        <dbReference type="EMBL" id="AWB33382.1"/>
    </source>
</evidence>
<proteinExistence type="predicted"/>
<organism evidence="1 2">
    <name type="scientific">Orrella marina</name>
    <dbReference type="NCBI Taxonomy" id="2163011"/>
    <lineage>
        <taxon>Bacteria</taxon>
        <taxon>Pseudomonadati</taxon>
        <taxon>Pseudomonadota</taxon>
        <taxon>Betaproteobacteria</taxon>
        <taxon>Burkholderiales</taxon>
        <taxon>Alcaligenaceae</taxon>
        <taxon>Orrella</taxon>
    </lineage>
</organism>
<gene>
    <name evidence="1" type="ORF">DBV39_06320</name>
</gene>
<sequence length="72" mass="7962">MFQGSQSFRHQFSNPHCVSRIYGTERVKAIDFNSACKVLTIKIDFAAGTRFAVPGVEDEHLVNDTVLTGVFG</sequence>
<keyword evidence="2" id="KW-1185">Reference proteome</keyword>
<accession>A0A2R4XHT2</accession>
<dbReference type="AlphaFoldDB" id="A0A2R4XHT2"/>